<name>A0AAD2WGG9_PSEPU</name>
<dbReference type="AlphaFoldDB" id="A0AAD2WGG9"/>
<evidence type="ECO:0000313" key="2">
    <source>
        <dbReference type="Proteomes" id="UP000013237"/>
    </source>
</evidence>
<evidence type="ECO:0000313" key="1">
    <source>
        <dbReference type="EMBL" id="ENY79540.1"/>
    </source>
</evidence>
<reference evidence="1 2" key="1">
    <citation type="submission" date="2013-02" db="EMBL/GenBank/DDBJ databases">
        <title>Insights into the proteome of triclosan-resistant Pseudomonas putida TRO1, isolated from activated sludge.</title>
        <authorList>
            <person name="Lolas I.B."/>
            <person name="Almeida B."/>
            <person name="Starnawski P.M."/>
            <person name="Soenderkaer M."/>
            <person name="Nielsen K.L."/>
            <person name="Nielsen J.L."/>
        </authorList>
    </citation>
    <scope>NUCLEOTIDE SEQUENCE [LARGE SCALE GENOMIC DNA]</scope>
    <source>
        <strain evidence="1 2">TRO1</strain>
    </source>
</reference>
<dbReference type="EMBL" id="APBQ01000007">
    <property type="protein sequence ID" value="ENY79540.1"/>
    <property type="molecule type" value="Genomic_DNA"/>
</dbReference>
<sequence length="136" mass="14942">MNDRALHQCRADRFNLHSTTMIRFVRLLTILLLVLSLPLNGMAGVDSPVEPCPMQAMGMEMMAAMDHDCCQDQDQGTSSQHASKACKVGQECRTASTLQVSLLEPQQTFSTTSPADGYAVSLVTRAPPDHWRPPRA</sequence>
<comment type="caution">
    <text evidence="1">The sequence shown here is derived from an EMBL/GenBank/DDBJ whole genome shotgun (WGS) entry which is preliminary data.</text>
</comment>
<accession>A0AAD2WGG9</accession>
<gene>
    <name evidence="1" type="ORF">C206_01447</name>
</gene>
<dbReference type="Proteomes" id="UP000013237">
    <property type="component" value="Unassembled WGS sequence"/>
</dbReference>
<organism evidence="1 2">
    <name type="scientific">Pseudomonas putida TRO1</name>
    <dbReference type="NCBI Taxonomy" id="1227924"/>
    <lineage>
        <taxon>Bacteria</taxon>
        <taxon>Pseudomonadati</taxon>
        <taxon>Pseudomonadota</taxon>
        <taxon>Gammaproteobacteria</taxon>
        <taxon>Pseudomonadales</taxon>
        <taxon>Pseudomonadaceae</taxon>
        <taxon>Pseudomonas</taxon>
    </lineage>
</organism>
<proteinExistence type="predicted"/>
<protein>
    <submittedName>
        <fullName evidence="1">Uncharacterized protein</fullName>
    </submittedName>
</protein>